<evidence type="ECO:0000256" key="1">
    <source>
        <dbReference type="SAM" id="MobiDB-lite"/>
    </source>
</evidence>
<sequence length="123" mass="12908">MLHKIAGLTALALLTAAAVGPARADNAKRFDGHWVVRTSAESGSCGKNYDFKLAVKNGTVTYAGFWPVKATGGISKLGVVRMTLAHGQQKVTAKGLAEGDQASGDWTSPHHPNCSGSWFAKRA</sequence>
<feature type="signal peptide" evidence="2">
    <location>
        <begin position="1"/>
        <end position="24"/>
    </location>
</feature>
<proteinExistence type="predicted"/>
<feature type="chain" id="PRO_5047306538" evidence="2">
    <location>
        <begin position="25"/>
        <end position="123"/>
    </location>
</feature>
<evidence type="ECO:0000313" key="4">
    <source>
        <dbReference type="Proteomes" id="UP001604002"/>
    </source>
</evidence>
<organism evidence="3 4">
    <name type="scientific">Xanthobacter oligotrophicus</name>
    <dbReference type="NCBI Taxonomy" id="2607286"/>
    <lineage>
        <taxon>Bacteria</taxon>
        <taxon>Pseudomonadati</taxon>
        <taxon>Pseudomonadota</taxon>
        <taxon>Alphaproteobacteria</taxon>
        <taxon>Hyphomicrobiales</taxon>
        <taxon>Xanthobacteraceae</taxon>
        <taxon>Xanthobacter</taxon>
    </lineage>
</organism>
<evidence type="ECO:0000313" key="3">
    <source>
        <dbReference type="EMBL" id="MFG1374847.1"/>
    </source>
</evidence>
<keyword evidence="2" id="KW-0732">Signal</keyword>
<keyword evidence="4" id="KW-1185">Reference proteome</keyword>
<protein>
    <submittedName>
        <fullName evidence="3">Uncharacterized protein</fullName>
    </submittedName>
</protein>
<accession>A0ABW7A1E2</accession>
<name>A0ABW7A1E2_9HYPH</name>
<reference evidence="3 4" key="1">
    <citation type="submission" date="2024-02" db="EMBL/GenBank/DDBJ databases">
        <title>Expansion and revision of Xanthobacter and proposal of Roseixanthobacter gen. nov.</title>
        <authorList>
            <person name="Soltysiak M.P.M."/>
            <person name="Jalihal A."/>
            <person name="Ory A."/>
            <person name="Chrisophersen C."/>
            <person name="Lee A.D."/>
            <person name="Boulton J."/>
            <person name="Springer M."/>
        </authorList>
    </citation>
    <scope>NUCLEOTIDE SEQUENCE [LARGE SCALE GENOMIC DNA]</scope>
    <source>
        <strain evidence="3 4">23A</strain>
    </source>
</reference>
<dbReference type="EMBL" id="JBAFVH010000016">
    <property type="protein sequence ID" value="MFG1374847.1"/>
    <property type="molecule type" value="Genomic_DNA"/>
</dbReference>
<comment type="caution">
    <text evidence="3">The sequence shown here is derived from an EMBL/GenBank/DDBJ whole genome shotgun (WGS) entry which is preliminary data.</text>
</comment>
<gene>
    <name evidence="3" type="ORF">V5F32_21925</name>
</gene>
<dbReference type="Proteomes" id="UP001604002">
    <property type="component" value="Unassembled WGS sequence"/>
</dbReference>
<evidence type="ECO:0000256" key="2">
    <source>
        <dbReference type="SAM" id="SignalP"/>
    </source>
</evidence>
<dbReference type="RefSeq" id="WP_393994422.1">
    <property type="nucleotide sequence ID" value="NZ_JBAFVH010000016.1"/>
</dbReference>
<feature type="region of interest" description="Disordered" evidence="1">
    <location>
        <begin position="95"/>
        <end position="123"/>
    </location>
</feature>